<evidence type="ECO:0000256" key="4">
    <source>
        <dbReference type="PROSITE-ProRule" id="PRU00284"/>
    </source>
</evidence>
<evidence type="ECO:0000256" key="1">
    <source>
        <dbReference type="ARBA" id="ARBA00004370"/>
    </source>
</evidence>
<keyword evidence="5" id="KW-0812">Transmembrane</keyword>
<evidence type="ECO:0000313" key="9">
    <source>
        <dbReference type="Proteomes" id="UP001209713"/>
    </source>
</evidence>
<evidence type="ECO:0000313" key="8">
    <source>
        <dbReference type="EMBL" id="MCV2402602.1"/>
    </source>
</evidence>
<comment type="subcellular location">
    <subcellularLocation>
        <location evidence="1">Membrane</location>
    </subcellularLocation>
</comment>
<evidence type="ECO:0000259" key="7">
    <source>
        <dbReference type="PROSITE" id="PS50885"/>
    </source>
</evidence>
<keyword evidence="5" id="KW-0472">Membrane</keyword>
<feature type="transmembrane region" description="Helical" evidence="5">
    <location>
        <begin position="209"/>
        <end position="231"/>
    </location>
</feature>
<feature type="domain" description="Methyl-accepting transducer" evidence="6">
    <location>
        <begin position="292"/>
        <end position="528"/>
    </location>
</feature>
<feature type="domain" description="HAMP" evidence="7">
    <location>
        <begin position="233"/>
        <end position="287"/>
    </location>
</feature>
<evidence type="ECO:0000256" key="3">
    <source>
        <dbReference type="ARBA" id="ARBA00029447"/>
    </source>
</evidence>
<dbReference type="Gene3D" id="1.10.287.950">
    <property type="entry name" value="Methyl-accepting chemotaxis protein"/>
    <property type="match status" value="1"/>
</dbReference>
<feature type="transmembrane region" description="Helical" evidence="5">
    <location>
        <begin position="12"/>
        <end position="30"/>
    </location>
</feature>
<sequence>MLDNVKISRKVMLLMLIQLLIISTLGYVSMSSMSKIGIEITDIAHKNIPLTTQVTNITEHQLEEAILFEKVVSHLLIDLVKGKGTSSESLKLADELTKKTASLHKELVDLEKVITGYIKTSHSVQEERRYSNFLTTFKKVEEEFFHLEEATNKQLSEIKANGIKSQLDNIYSLEKESETVTEHLVELLHEAQKFSIEAAETAEADEIKAISFIITILILSYIVGIFVSILIGRSITKPLGIVIDRIREVVSGDGDLTQRINTSRKDELGEISNLFDGFMEKLQGTIKSIYTSSESLEKSSNTASGIIQNTLQSVDVQRSEVEQVKESVRHMNEATAEVARNAVEASTVADKVKGKVLEGKTSADDTQVIIKQLSKEVADTSKDIGLLVKETENIGVFLDTIQGIAEQTNLLALNAAIEAARAGETGRGFAVVADEVRSLAQRTQESTVDIQALVEKLQKEASNAMEGMNKGAAITEQCLTKSNETSAVFDEAANAVNEISAFNMQIATAAEEQSTVADLVQGSVDKINDIAQKTQGDAVRAVESNTEIEDRLGDLHQDLNKFKC</sequence>
<dbReference type="EMBL" id="JAOVZB010000002">
    <property type="protein sequence ID" value="MCV2402602.1"/>
    <property type="molecule type" value="Genomic_DNA"/>
</dbReference>
<organism evidence="8 9">
    <name type="scientific">Marinomonas sargassi</name>
    <dbReference type="NCBI Taxonomy" id="2984494"/>
    <lineage>
        <taxon>Bacteria</taxon>
        <taxon>Pseudomonadati</taxon>
        <taxon>Pseudomonadota</taxon>
        <taxon>Gammaproteobacteria</taxon>
        <taxon>Oceanospirillales</taxon>
        <taxon>Oceanospirillaceae</taxon>
        <taxon>Marinomonas</taxon>
    </lineage>
</organism>
<accession>A0ABT2YRT0</accession>
<dbReference type="Proteomes" id="UP001209713">
    <property type="component" value="Unassembled WGS sequence"/>
</dbReference>
<dbReference type="PROSITE" id="PS50111">
    <property type="entry name" value="CHEMOTAXIS_TRANSDUC_2"/>
    <property type="match status" value="1"/>
</dbReference>
<dbReference type="PANTHER" id="PTHR32089">
    <property type="entry name" value="METHYL-ACCEPTING CHEMOTAXIS PROTEIN MCPB"/>
    <property type="match status" value="1"/>
</dbReference>
<dbReference type="PRINTS" id="PR00260">
    <property type="entry name" value="CHEMTRNSDUCR"/>
</dbReference>
<dbReference type="Pfam" id="PF00672">
    <property type="entry name" value="HAMP"/>
    <property type="match status" value="1"/>
</dbReference>
<dbReference type="Pfam" id="PF00015">
    <property type="entry name" value="MCPsignal"/>
    <property type="match status" value="1"/>
</dbReference>
<comment type="caution">
    <text evidence="8">The sequence shown here is derived from an EMBL/GenBank/DDBJ whole genome shotgun (WGS) entry which is preliminary data.</text>
</comment>
<comment type="similarity">
    <text evidence="3">Belongs to the methyl-accepting chemotaxis (MCP) protein family.</text>
</comment>
<dbReference type="InterPro" id="IPR003660">
    <property type="entry name" value="HAMP_dom"/>
</dbReference>
<dbReference type="PANTHER" id="PTHR32089:SF112">
    <property type="entry name" value="LYSOZYME-LIKE PROTEIN-RELATED"/>
    <property type="match status" value="1"/>
</dbReference>
<protein>
    <submittedName>
        <fullName evidence="8">Methyl-accepting chemotaxis protein</fullName>
    </submittedName>
</protein>
<dbReference type="PROSITE" id="PS50885">
    <property type="entry name" value="HAMP"/>
    <property type="match status" value="1"/>
</dbReference>
<keyword evidence="9" id="KW-1185">Reference proteome</keyword>
<dbReference type="InterPro" id="IPR004089">
    <property type="entry name" value="MCPsignal_dom"/>
</dbReference>
<dbReference type="CDD" id="cd06225">
    <property type="entry name" value="HAMP"/>
    <property type="match status" value="1"/>
</dbReference>
<dbReference type="SUPFAM" id="SSF58104">
    <property type="entry name" value="Methyl-accepting chemotaxis protein (MCP) signaling domain"/>
    <property type="match status" value="1"/>
</dbReference>
<proteinExistence type="inferred from homology"/>
<reference evidence="8 9" key="1">
    <citation type="submission" date="2022-10" db="EMBL/GenBank/DDBJ databases">
        <title>Marinomonas transparenta sp. nov. and Marinomonas sargassi sp. nov., isolated from marine alga (Sargassum natans (L.) Gaillon).</title>
        <authorList>
            <person name="Wang Y."/>
        </authorList>
    </citation>
    <scope>NUCLEOTIDE SEQUENCE [LARGE SCALE GENOMIC DNA]</scope>
    <source>
        <strain evidence="8 9">C2222</strain>
    </source>
</reference>
<dbReference type="InterPro" id="IPR004090">
    <property type="entry name" value="Chemotax_Me-accpt_rcpt"/>
</dbReference>
<keyword evidence="5" id="KW-1133">Transmembrane helix</keyword>
<evidence type="ECO:0000259" key="6">
    <source>
        <dbReference type="PROSITE" id="PS50111"/>
    </source>
</evidence>
<dbReference type="CDD" id="cd11386">
    <property type="entry name" value="MCP_signal"/>
    <property type="match status" value="1"/>
</dbReference>
<name>A0ABT2YRT0_9GAMM</name>
<keyword evidence="2 4" id="KW-0807">Transducer</keyword>
<dbReference type="SMART" id="SM00304">
    <property type="entry name" value="HAMP"/>
    <property type="match status" value="1"/>
</dbReference>
<gene>
    <name evidence="8" type="ORF">OFY17_06805</name>
</gene>
<dbReference type="RefSeq" id="WP_263529981.1">
    <property type="nucleotide sequence ID" value="NZ_JAOVZB010000002.1"/>
</dbReference>
<evidence type="ECO:0000256" key="5">
    <source>
        <dbReference type="SAM" id="Phobius"/>
    </source>
</evidence>
<dbReference type="SMART" id="SM00283">
    <property type="entry name" value="MA"/>
    <property type="match status" value="1"/>
</dbReference>
<evidence type="ECO:0000256" key="2">
    <source>
        <dbReference type="ARBA" id="ARBA00023224"/>
    </source>
</evidence>